<dbReference type="Gene3D" id="2.40.50.100">
    <property type="match status" value="1"/>
</dbReference>
<dbReference type="PROSITE" id="PS50893">
    <property type="entry name" value="ABC_TRANSPORTER_2"/>
    <property type="match status" value="1"/>
</dbReference>
<evidence type="ECO:0000313" key="7">
    <source>
        <dbReference type="Proteomes" id="UP000830835"/>
    </source>
</evidence>
<dbReference type="InterPro" id="IPR027417">
    <property type="entry name" value="P-loop_NTPase"/>
</dbReference>
<comment type="caution">
    <text evidence="6">The sequence shown here is derived from an EMBL/GenBank/DDBJ whole genome shotgun (WGS) entry which is preliminary data.</text>
</comment>
<keyword evidence="4 6" id="KW-0067">ATP-binding</keyword>
<evidence type="ECO:0000313" key="6">
    <source>
        <dbReference type="EMBL" id="MCJ2542054.1"/>
    </source>
</evidence>
<dbReference type="PROSITE" id="PS00211">
    <property type="entry name" value="ABC_TRANSPORTER_1"/>
    <property type="match status" value="1"/>
</dbReference>
<dbReference type="InterPro" id="IPR017871">
    <property type="entry name" value="ABC_transporter-like_CS"/>
</dbReference>
<accession>A0ABT0C8M4</accession>
<sequence>MAESLFTSTSAAAHQTSSCILQLDGVSKGFPGQQQLVLSEIQFRLPKGDLLGIVGPSGCGKTTLLRTIAGFEQPDAGRIIIGDRVVAGAGQWIPPEQRGVGLVFQDFALFPHLDVLANVMFGLRPTGVNGLRPTGVNGLRPTGVNGLRKVNGSQWAEGTAQGARERAYEVLRLVGLEEFARRYPHELSGGQQQRVALARALAPNPSLILLDEPLSNLDVQVRHYLREEIRRILKETQTSAIFVTHDQEEALCLSDWVAVMRQGRIEQWGSPEEIYRDPATRFVAEFITQANFLACKRQDQGWQAENLLRIPTQVLKAPLDPELHRGELMVRQEDLQLYPDPTGEITIRDRQFLGREYRYCLISDAGKELHALTREVLPIGSRVQIAVEEARLFPVHEAVQQVASR</sequence>
<keyword evidence="7" id="KW-1185">Reference proteome</keyword>
<dbReference type="SUPFAM" id="SSF52540">
    <property type="entry name" value="P-loop containing nucleoside triphosphate hydrolases"/>
    <property type="match status" value="1"/>
</dbReference>
<evidence type="ECO:0000259" key="5">
    <source>
        <dbReference type="PROSITE" id="PS50893"/>
    </source>
</evidence>
<dbReference type="GO" id="GO:0005524">
    <property type="term" value="F:ATP binding"/>
    <property type="evidence" value="ECO:0007669"/>
    <property type="project" value="UniProtKB-KW"/>
</dbReference>
<evidence type="ECO:0000256" key="1">
    <source>
        <dbReference type="ARBA" id="ARBA00004417"/>
    </source>
</evidence>
<reference evidence="6" key="1">
    <citation type="submission" date="2021-02" db="EMBL/GenBank/DDBJ databases">
        <title>The CRISPR/cas machinery reduction and long-range gene transfer in the hot spring cyanobacterium Synechococcus.</title>
        <authorList>
            <person name="Dvorak P."/>
            <person name="Jahodarova E."/>
            <person name="Hasler P."/>
            <person name="Poulickova A."/>
        </authorList>
    </citation>
    <scope>NUCLEOTIDE SEQUENCE</scope>
    <source>
        <strain evidence="6">Rupite</strain>
    </source>
</reference>
<dbReference type="PANTHER" id="PTHR42781:SF4">
    <property type="entry name" value="SPERMIDINE_PUTRESCINE IMPORT ATP-BINDING PROTEIN POTA"/>
    <property type="match status" value="1"/>
</dbReference>
<dbReference type="EMBL" id="JAFIRA010000006">
    <property type="protein sequence ID" value="MCJ2542054.1"/>
    <property type="molecule type" value="Genomic_DNA"/>
</dbReference>
<dbReference type="InterPro" id="IPR003439">
    <property type="entry name" value="ABC_transporter-like_ATP-bd"/>
</dbReference>
<gene>
    <name evidence="6" type="ORF">JX360_03895</name>
</gene>
<dbReference type="InterPro" id="IPR003593">
    <property type="entry name" value="AAA+_ATPase"/>
</dbReference>
<evidence type="ECO:0000256" key="4">
    <source>
        <dbReference type="ARBA" id="ARBA00022840"/>
    </source>
</evidence>
<protein>
    <submittedName>
        <fullName evidence="6">ABC transporter ATP-binding protein</fullName>
    </submittedName>
</protein>
<dbReference type="Proteomes" id="UP000830835">
    <property type="component" value="Unassembled WGS sequence"/>
</dbReference>
<feature type="domain" description="ABC transporter" evidence="5">
    <location>
        <begin position="21"/>
        <end position="287"/>
    </location>
</feature>
<organism evidence="6 7">
    <name type="scientific">Thermostichus vulcanus str. 'Rupite'</name>
    <dbReference type="NCBI Taxonomy" id="2813851"/>
    <lineage>
        <taxon>Bacteria</taxon>
        <taxon>Bacillati</taxon>
        <taxon>Cyanobacteriota</taxon>
        <taxon>Cyanophyceae</taxon>
        <taxon>Thermostichales</taxon>
        <taxon>Thermostichaceae</taxon>
        <taxon>Thermostichus</taxon>
    </lineage>
</organism>
<evidence type="ECO:0000256" key="2">
    <source>
        <dbReference type="ARBA" id="ARBA00022448"/>
    </source>
</evidence>
<keyword evidence="2" id="KW-0813">Transport</keyword>
<keyword evidence="3" id="KW-0547">Nucleotide-binding</keyword>
<dbReference type="Gene3D" id="3.40.50.300">
    <property type="entry name" value="P-loop containing nucleotide triphosphate hydrolases"/>
    <property type="match status" value="1"/>
</dbReference>
<evidence type="ECO:0000256" key="3">
    <source>
        <dbReference type="ARBA" id="ARBA00022741"/>
    </source>
</evidence>
<dbReference type="SMART" id="SM00382">
    <property type="entry name" value="AAA"/>
    <property type="match status" value="1"/>
</dbReference>
<proteinExistence type="predicted"/>
<dbReference type="Pfam" id="PF00005">
    <property type="entry name" value="ABC_tran"/>
    <property type="match status" value="1"/>
</dbReference>
<name>A0ABT0C8M4_THEVL</name>
<dbReference type="InterPro" id="IPR050093">
    <property type="entry name" value="ABC_SmlMolc_Importer"/>
</dbReference>
<comment type="subcellular location">
    <subcellularLocation>
        <location evidence="1">Cell inner membrane</location>
        <topology evidence="1">Peripheral membrane protein</topology>
    </subcellularLocation>
</comment>
<dbReference type="RefSeq" id="WP_244349280.1">
    <property type="nucleotide sequence ID" value="NZ_JAFIRA010000006.1"/>
</dbReference>
<dbReference type="PANTHER" id="PTHR42781">
    <property type="entry name" value="SPERMIDINE/PUTRESCINE IMPORT ATP-BINDING PROTEIN POTA"/>
    <property type="match status" value="1"/>
</dbReference>